<sequence length="412" mass="46408">MSKLLRFSKRQLHTIVSRDIIKPSSTTPSHLKTYNLSLLDRMMINAYMPVVAFYPSSSVYQSSLDKTLELKNSLSHTLTQYYPFAGKMKKISPTCVDCNDEGVEFIEACNDNSLSDFLQHSENEDLNKLFPNDLIWFHPNRKCDDDGTNSTCPLAVQVNHFACGGVAVAISLFHKIGDGSSMLNFMNHWAKVNAGSRLRDQTDTSPINPHFITFQKRNINFQKGFPDVLGHDFVTRSFVFPNQRINDLKAKKCAVAAATKTNSATFKDTGMIYTMNLRNSLIQKLPETSFGNLAFVIEFPTSNQSEEITPNMTIGQLREKKAAFRSITNLETALGIFSDTLTDDATILEMSKKVSQYYFYSSLCGFPTYSIDFGWGKPVKVTLPGHGKMQLFLWTLPIEVALKLSCLWIDKT</sequence>
<keyword evidence="2 4" id="KW-0808">Transferase</keyword>
<name>A0A2U1ND48_ARTAN</name>
<evidence type="ECO:0000313" key="4">
    <source>
        <dbReference type="EMBL" id="PWA71413.1"/>
    </source>
</evidence>
<dbReference type="STRING" id="35608.A0A2U1ND48"/>
<gene>
    <name evidence="4" type="ORF">CTI12_AA280870</name>
</gene>
<organism evidence="4 5">
    <name type="scientific">Artemisia annua</name>
    <name type="common">Sweet wormwood</name>
    <dbReference type="NCBI Taxonomy" id="35608"/>
    <lineage>
        <taxon>Eukaryota</taxon>
        <taxon>Viridiplantae</taxon>
        <taxon>Streptophyta</taxon>
        <taxon>Embryophyta</taxon>
        <taxon>Tracheophyta</taxon>
        <taxon>Spermatophyta</taxon>
        <taxon>Magnoliopsida</taxon>
        <taxon>eudicotyledons</taxon>
        <taxon>Gunneridae</taxon>
        <taxon>Pentapetalae</taxon>
        <taxon>asterids</taxon>
        <taxon>campanulids</taxon>
        <taxon>Asterales</taxon>
        <taxon>Asteraceae</taxon>
        <taxon>Asteroideae</taxon>
        <taxon>Anthemideae</taxon>
        <taxon>Artemisiinae</taxon>
        <taxon>Artemisia</taxon>
    </lineage>
</organism>
<dbReference type="GO" id="GO:0016746">
    <property type="term" value="F:acyltransferase activity"/>
    <property type="evidence" value="ECO:0007669"/>
    <property type="project" value="UniProtKB-KW"/>
</dbReference>
<dbReference type="Proteomes" id="UP000245207">
    <property type="component" value="Unassembled WGS sequence"/>
</dbReference>
<reference evidence="4 5" key="1">
    <citation type="journal article" date="2018" name="Mol. Plant">
        <title>The genome of Artemisia annua provides insight into the evolution of Asteraceae family and artemisinin biosynthesis.</title>
        <authorList>
            <person name="Shen Q."/>
            <person name="Zhang L."/>
            <person name="Liao Z."/>
            <person name="Wang S."/>
            <person name="Yan T."/>
            <person name="Shi P."/>
            <person name="Liu M."/>
            <person name="Fu X."/>
            <person name="Pan Q."/>
            <person name="Wang Y."/>
            <person name="Lv Z."/>
            <person name="Lu X."/>
            <person name="Zhang F."/>
            <person name="Jiang W."/>
            <person name="Ma Y."/>
            <person name="Chen M."/>
            <person name="Hao X."/>
            <person name="Li L."/>
            <person name="Tang Y."/>
            <person name="Lv G."/>
            <person name="Zhou Y."/>
            <person name="Sun X."/>
            <person name="Brodelius P.E."/>
            <person name="Rose J.K.C."/>
            <person name="Tang K."/>
        </authorList>
    </citation>
    <scope>NUCLEOTIDE SEQUENCE [LARGE SCALE GENOMIC DNA]</scope>
    <source>
        <strain evidence="5">cv. Huhao1</strain>
        <tissue evidence="4">Leaf</tissue>
    </source>
</reference>
<evidence type="ECO:0000256" key="2">
    <source>
        <dbReference type="ARBA" id="ARBA00022679"/>
    </source>
</evidence>
<proteinExistence type="inferred from homology"/>
<accession>A0A2U1ND48</accession>
<dbReference type="Gene3D" id="3.30.559.10">
    <property type="entry name" value="Chloramphenicol acetyltransferase-like domain"/>
    <property type="match status" value="2"/>
</dbReference>
<dbReference type="PANTHER" id="PTHR31623:SF118">
    <property type="entry name" value="BAHD ACYLTRANSFERASE"/>
    <property type="match status" value="1"/>
</dbReference>
<protein>
    <submittedName>
        <fullName evidence="4">Deacetylvindoline O-acetyltransferase</fullName>
    </submittedName>
</protein>
<dbReference type="PANTHER" id="PTHR31623">
    <property type="entry name" value="F21J9.9"/>
    <property type="match status" value="1"/>
</dbReference>
<dbReference type="InterPro" id="IPR023213">
    <property type="entry name" value="CAT-like_dom_sf"/>
</dbReference>
<evidence type="ECO:0000256" key="3">
    <source>
        <dbReference type="ARBA" id="ARBA00023315"/>
    </source>
</evidence>
<dbReference type="OrthoDB" id="1932220at2759"/>
<keyword evidence="5" id="KW-1185">Reference proteome</keyword>
<dbReference type="EMBL" id="PKPP01003087">
    <property type="protein sequence ID" value="PWA71413.1"/>
    <property type="molecule type" value="Genomic_DNA"/>
</dbReference>
<evidence type="ECO:0000313" key="5">
    <source>
        <dbReference type="Proteomes" id="UP000245207"/>
    </source>
</evidence>
<comment type="similarity">
    <text evidence="1">Belongs to the plant acyltransferase family.</text>
</comment>
<comment type="caution">
    <text evidence="4">The sequence shown here is derived from an EMBL/GenBank/DDBJ whole genome shotgun (WGS) entry which is preliminary data.</text>
</comment>
<dbReference type="AlphaFoldDB" id="A0A2U1ND48"/>
<evidence type="ECO:0000256" key="1">
    <source>
        <dbReference type="ARBA" id="ARBA00009861"/>
    </source>
</evidence>
<keyword evidence="3" id="KW-0012">Acyltransferase</keyword>
<dbReference type="Pfam" id="PF02458">
    <property type="entry name" value="Transferase"/>
    <property type="match status" value="2"/>
</dbReference>